<dbReference type="Gene3D" id="3.30.420.10">
    <property type="entry name" value="Ribonuclease H-like superfamily/Ribonuclease H"/>
    <property type="match status" value="1"/>
</dbReference>
<dbReference type="Pfam" id="PF13456">
    <property type="entry name" value="RVT_3"/>
    <property type="match status" value="1"/>
</dbReference>
<dbReference type="PANTHER" id="PTHR47723:SF19">
    <property type="entry name" value="POLYNUCLEOTIDYL TRANSFERASE, RIBONUCLEASE H-LIKE SUPERFAMILY PROTEIN"/>
    <property type="match status" value="1"/>
</dbReference>
<dbReference type="GO" id="GO:0004523">
    <property type="term" value="F:RNA-DNA hybrid ribonuclease activity"/>
    <property type="evidence" value="ECO:0007669"/>
    <property type="project" value="InterPro"/>
</dbReference>
<gene>
    <name evidence="2" type="ORF">SI8410_11016391</name>
</gene>
<reference evidence="2" key="1">
    <citation type="submission" date="2020-02" db="EMBL/GenBank/DDBJ databases">
        <authorList>
            <person name="Scholz U."/>
            <person name="Mascher M."/>
            <person name="Fiebig A."/>
        </authorList>
    </citation>
    <scope>NUCLEOTIDE SEQUENCE</scope>
</reference>
<proteinExistence type="predicted"/>
<keyword evidence="3" id="KW-1185">Reference proteome</keyword>
<dbReference type="PROSITE" id="PS50879">
    <property type="entry name" value="RNASE_H_1"/>
    <property type="match status" value="1"/>
</dbReference>
<dbReference type="PANTHER" id="PTHR47723">
    <property type="entry name" value="OS05G0353850 PROTEIN"/>
    <property type="match status" value="1"/>
</dbReference>
<protein>
    <recommendedName>
        <fullName evidence="1">RNase H type-1 domain-containing protein</fullName>
    </recommendedName>
</protein>
<dbReference type="OrthoDB" id="690769at2759"/>
<dbReference type="EMBL" id="LR746274">
    <property type="protein sequence ID" value="CAA7405713.1"/>
    <property type="molecule type" value="Genomic_DNA"/>
</dbReference>
<organism evidence="2 3">
    <name type="scientific">Spirodela intermedia</name>
    <name type="common">Intermediate duckweed</name>
    <dbReference type="NCBI Taxonomy" id="51605"/>
    <lineage>
        <taxon>Eukaryota</taxon>
        <taxon>Viridiplantae</taxon>
        <taxon>Streptophyta</taxon>
        <taxon>Embryophyta</taxon>
        <taxon>Tracheophyta</taxon>
        <taxon>Spermatophyta</taxon>
        <taxon>Magnoliopsida</taxon>
        <taxon>Liliopsida</taxon>
        <taxon>Araceae</taxon>
        <taxon>Lemnoideae</taxon>
        <taxon>Spirodela</taxon>
    </lineage>
</organism>
<sequence length="134" mass="14958">MRPLIRWRVGRGTISAWYDTWHADTPLASSTSFMPSWPHLTRLPPVGHLKLNVDGAARGNPEPVGGRGILRDPTGSIIFAFSYFYNIQTNTAAEAMAIRDGLLLCEERNLHDIVIESDSRVLVQMLRAGSCSHW</sequence>
<accession>A0A7I8L6S9</accession>
<dbReference type="CDD" id="cd06222">
    <property type="entry name" value="RNase_H_like"/>
    <property type="match status" value="1"/>
</dbReference>
<evidence type="ECO:0000313" key="2">
    <source>
        <dbReference type="EMBL" id="CAA7405713.1"/>
    </source>
</evidence>
<dbReference type="InterPro" id="IPR002156">
    <property type="entry name" value="RNaseH_domain"/>
</dbReference>
<dbReference type="SUPFAM" id="SSF53098">
    <property type="entry name" value="Ribonuclease H-like"/>
    <property type="match status" value="1"/>
</dbReference>
<dbReference type="GO" id="GO:0003676">
    <property type="term" value="F:nucleic acid binding"/>
    <property type="evidence" value="ECO:0007669"/>
    <property type="project" value="InterPro"/>
</dbReference>
<dbReference type="AlphaFoldDB" id="A0A7I8L6S9"/>
<evidence type="ECO:0000259" key="1">
    <source>
        <dbReference type="PROSITE" id="PS50879"/>
    </source>
</evidence>
<evidence type="ECO:0000313" key="3">
    <source>
        <dbReference type="Proteomes" id="UP000663760"/>
    </source>
</evidence>
<name>A0A7I8L6S9_SPIIN</name>
<dbReference type="InterPro" id="IPR012337">
    <property type="entry name" value="RNaseH-like_sf"/>
</dbReference>
<dbReference type="Proteomes" id="UP000663760">
    <property type="component" value="Chromosome 11"/>
</dbReference>
<dbReference type="InterPro" id="IPR053151">
    <property type="entry name" value="RNase_H-like"/>
</dbReference>
<dbReference type="InterPro" id="IPR036397">
    <property type="entry name" value="RNaseH_sf"/>
</dbReference>
<dbReference type="InterPro" id="IPR044730">
    <property type="entry name" value="RNase_H-like_dom_plant"/>
</dbReference>
<feature type="domain" description="RNase H type-1" evidence="1">
    <location>
        <begin position="45"/>
        <end position="134"/>
    </location>
</feature>